<dbReference type="EMBL" id="QICH01000001">
    <property type="protein sequence ID" value="PXF63644.1"/>
    <property type="molecule type" value="Genomic_DNA"/>
</dbReference>
<keyword evidence="1" id="KW-1133">Transmembrane helix</keyword>
<sequence>MLAFYIFLLFCVGLIVWIATSNIRKRIKRQSIVEQPFPKEWRQILRKNLSFFYKMPTDLQLQLKDKMKIFLAEKQFVGHQEQPITDEVRVTIAVQACLLLLNRNTQYYPFLQTIAVYPAAFITNRAIQDGSGVHQRDSRVILGESWNRGKVILSWQDSASGGADFEDGHNLVIHEFAHQLDGESGTTNGAPPLAKGHDYKKWSQVLSSEFEKLRQQALNNEPTLIDKYGATNPAEFFAVSSEVFFERPKDLRLKHRELYQQLQQFYNVDPASW</sequence>
<dbReference type="Gene3D" id="3.40.390.10">
    <property type="entry name" value="Collagenase (Catalytic Domain)"/>
    <property type="match status" value="1"/>
</dbReference>
<name>A0A318D8U2_9GAMM</name>
<dbReference type="InterPro" id="IPR010384">
    <property type="entry name" value="MtfA_fam"/>
</dbReference>
<organism evidence="2 3">
    <name type="scientific">Kangiella spongicola</name>
    <dbReference type="NCBI Taxonomy" id="796379"/>
    <lineage>
        <taxon>Bacteria</taxon>
        <taxon>Pseudomonadati</taxon>
        <taxon>Pseudomonadota</taxon>
        <taxon>Gammaproteobacteria</taxon>
        <taxon>Kangiellales</taxon>
        <taxon>Kangiellaceae</taxon>
        <taxon>Kangiella</taxon>
    </lineage>
</organism>
<proteinExistence type="predicted"/>
<dbReference type="SUPFAM" id="SSF55486">
    <property type="entry name" value="Metalloproteases ('zincins'), catalytic domain"/>
    <property type="match status" value="1"/>
</dbReference>
<feature type="transmembrane region" description="Helical" evidence="1">
    <location>
        <begin position="6"/>
        <end position="23"/>
    </location>
</feature>
<dbReference type="InterPro" id="IPR024079">
    <property type="entry name" value="MetalloPept_cat_dom_sf"/>
</dbReference>
<keyword evidence="1" id="KW-0472">Membrane</keyword>
<dbReference type="GO" id="GO:0004177">
    <property type="term" value="F:aminopeptidase activity"/>
    <property type="evidence" value="ECO:0007669"/>
    <property type="project" value="TreeGrafter"/>
</dbReference>
<keyword evidence="1" id="KW-0812">Transmembrane</keyword>
<dbReference type="PANTHER" id="PTHR30164">
    <property type="entry name" value="MTFA PEPTIDASE"/>
    <property type="match status" value="1"/>
</dbReference>
<evidence type="ECO:0000313" key="2">
    <source>
        <dbReference type="EMBL" id="PXF63644.1"/>
    </source>
</evidence>
<dbReference type="Gene3D" id="1.10.472.150">
    <property type="entry name" value="Glucose-regulated metallo-peptidase M90, N-terminal domain"/>
    <property type="match status" value="1"/>
</dbReference>
<comment type="caution">
    <text evidence="2">The sequence shown here is derived from an EMBL/GenBank/DDBJ whole genome shotgun (WGS) entry which is preliminary data.</text>
</comment>
<evidence type="ECO:0000256" key="1">
    <source>
        <dbReference type="SAM" id="Phobius"/>
    </source>
</evidence>
<gene>
    <name evidence="2" type="ORF">DL796_00365</name>
</gene>
<dbReference type="RefSeq" id="WP_110198911.1">
    <property type="nucleotide sequence ID" value="NZ_QICH01000001.1"/>
</dbReference>
<dbReference type="InterPro" id="IPR042252">
    <property type="entry name" value="MtfA_N"/>
</dbReference>
<dbReference type="AlphaFoldDB" id="A0A318D8U2"/>
<accession>A0A318D8U2</accession>
<dbReference type="OrthoDB" id="9786424at2"/>
<keyword evidence="3" id="KW-1185">Reference proteome</keyword>
<dbReference type="GO" id="GO:0005829">
    <property type="term" value="C:cytosol"/>
    <property type="evidence" value="ECO:0007669"/>
    <property type="project" value="TreeGrafter"/>
</dbReference>
<reference evidence="2 3" key="1">
    <citation type="submission" date="2018-05" db="EMBL/GenBank/DDBJ databases">
        <title>Kangiella spongicola genome sequence.</title>
        <authorList>
            <person name="Maclea K.S."/>
            <person name="Goen A.E."/>
            <person name="Kelley C."/>
            <person name="Underriner A."/>
            <person name="Silverwood T."/>
            <person name="Trachtenberg A.M."/>
        </authorList>
    </citation>
    <scope>NUCLEOTIDE SEQUENCE [LARGE SCALE GENOMIC DNA]</scope>
    <source>
        <strain evidence="2 3">ATCC BAA-2076</strain>
    </source>
</reference>
<evidence type="ECO:0000313" key="3">
    <source>
        <dbReference type="Proteomes" id="UP000247689"/>
    </source>
</evidence>
<protein>
    <recommendedName>
        <fullName evidence="4">Zinc-dependent peptidase</fullName>
    </recommendedName>
</protein>
<dbReference type="CDD" id="cd20169">
    <property type="entry name" value="Peptidase_M90_mtfA"/>
    <property type="match status" value="1"/>
</dbReference>
<dbReference type="GO" id="GO:0008237">
    <property type="term" value="F:metallopeptidase activity"/>
    <property type="evidence" value="ECO:0007669"/>
    <property type="project" value="InterPro"/>
</dbReference>
<evidence type="ECO:0008006" key="4">
    <source>
        <dbReference type="Google" id="ProtNLM"/>
    </source>
</evidence>
<dbReference type="Pfam" id="PF06167">
    <property type="entry name" value="Peptidase_M90"/>
    <property type="match status" value="1"/>
</dbReference>
<dbReference type="PANTHER" id="PTHR30164:SF2">
    <property type="entry name" value="PROTEIN MTFA"/>
    <property type="match status" value="1"/>
</dbReference>
<dbReference type="Proteomes" id="UP000247689">
    <property type="component" value="Unassembled WGS sequence"/>
</dbReference>